<organism evidence="2 3">
    <name type="scientific">Oxalicibacterium faecigallinarum</name>
    <dbReference type="NCBI Taxonomy" id="573741"/>
    <lineage>
        <taxon>Bacteria</taxon>
        <taxon>Pseudomonadati</taxon>
        <taxon>Pseudomonadota</taxon>
        <taxon>Betaproteobacteria</taxon>
        <taxon>Burkholderiales</taxon>
        <taxon>Oxalobacteraceae</taxon>
        <taxon>Oxalicibacterium</taxon>
    </lineage>
</organism>
<dbReference type="CDD" id="cd14789">
    <property type="entry name" value="Tiki"/>
    <property type="match status" value="1"/>
</dbReference>
<dbReference type="Proteomes" id="UP000642180">
    <property type="component" value="Unassembled WGS sequence"/>
</dbReference>
<dbReference type="PANTHER" id="PTHR40590:SF1">
    <property type="entry name" value="CYTOPLASMIC PROTEIN"/>
    <property type="match status" value="1"/>
</dbReference>
<dbReference type="InterPro" id="IPR047111">
    <property type="entry name" value="YbaP-like"/>
</dbReference>
<sequence length="324" mass="36539">MTFTRNSAAFFRTRFFALIVTVLVALFMWAQAPNAHTQNTSSQNKVTGNVAPLRGTLYRIDHQNHSAWLFGTIHVGHTGFYPLEPQVMRALHEADTLVIEVDIRKVDALQKAMKEYAFYRDGKNLSNQLSHDALQKLKDGLREAGVPFDAVMTMKPWMIANVLIIQSMAQSGYPAEQGIEQYFLSIATQEKKSVLELETADYQLALFDRMTPAQQEAYLLDTLKDLKSGTGVQKGVSLIQAWSRADGPAMELQKRQMVEEDSASARFTENVLLNERNPDMANGIERLIRNKQKIFMAVGTLHLLGDNSVPALLKQRGYRVTKIY</sequence>
<feature type="chain" id="PRO_5035251981" description="TraB/GumN family protein" evidence="1">
    <location>
        <begin position="33"/>
        <end position="324"/>
    </location>
</feature>
<feature type="signal peptide" evidence="1">
    <location>
        <begin position="1"/>
        <end position="32"/>
    </location>
</feature>
<dbReference type="InterPro" id="IPR002816">
    <property type="entry name" value="TraB/PrgY/GumN_fam"/>
</dbReference>
<proteinExistence type="predicted"/>
<gene>
    <name evidence="2" type="ORF">GCM10008066_20790</name>
</gene>
<evidence type="ECO:0000256" key="1">
    <source>
        <dbReference type="SAM" id="SignalP"/>
    </source>
</evidence>
<keyword evidence="3" id="KW-1185">Reference proteome</keyword>
<name>A0A8J3AUG8_9BURK</name>
<dbReference type="PANTHER" id="PTHR40590">
    <property type="entry name" value="CYTOPLASMIC PROTEIN-RELATED"/>
    <property type="match status" value="1"/>
</dbReference>
<accession>A0A8J3AUG8</accession>
<keyword evidence="1" id="KW-0732">Signal</keyword>
<dbReference type="EMBL" id="BMDI01000002">
    <property type="protein sequence ID" value="GGI19790.1"/>
    <property type="molecule type" value="Genomic_DNA"/>
</dbReference>
<dbReference type="Pfam" id="PF01963">
    <property type="entry name" value="TraB_PrgY_gumN"/>
    <property type="match status" value="1"/>
</dbReference>
<reference evidence="3" key="1">
    <citation type="journal article" date="2019" name="Int. J. Syst. Evol. Microbiol.">
        <title>The Global Catalogue of Microorganisms (GCM) 10K type strain sequencing project: providing services to taxonomists for standard genome sequencing and annotation.</title>
        <authorList>
            <consortium name="The Broad Institute Genomics Platform"/>
            <consortium name="The Broad Institute Genome Sequencing Center for Infectious Disease"/>
            <person name="Wu L."/>
            <person name="Ma J."/>
        </authorList>
    </citation>
    <scope>NUCLEOTIDE SEQUENCE [LARGE SCALE GENOMIC DNA]</scope>
    <source>
        <strain evidence="3">CCM 2767</strain>
    </source>
</reference>
<dbReference type="RefSeq" id="WP_188381292.1">
    <property type="nucleotide sequence ID" value="NZ_BMDI01000002.1"/>
</dbReference>
<comment type="caution">
    <text evidence="2">The sequence shown here is derived from an EMBL/GenBank/DDBJ whole genome shotgun (WGS) entry which is preliminary data.</text>
</comment>
<evidence type="ECO:0000313" key="2">
    <source>
        <dbReference type="EMBL" id="GGI19790.1"/>
    </source>
</evidence>
<protein>
    <recommendedName>
        <fullName evidence="4">TraB/GumN family protein</fullName>
    </recommendedName>
</protein>
<evidence type="ECO:0008006" key="4">
    <source>
        <dbReference type="Google" id="ProtNLM"/>
    </source>
</evidence>
<evidence type="ECO:0000313" key="3">
    <source>
        <dbReference type="Proteomes" id="UP000642180"/>
    </source>
</evidence>
<dbReference type="AlphaFoldDB" id="A0A8J3AUG8"/>